<dbReference type="PANTHER" id="PTHR24185">
    <property type="entry name" value="CALCIUM-INDEPENDENT PHOSPHOLIPASE A2-GAMMA"/>
    <property type="match status" value="1"/>
</dbReference>
<accession>S8ASS2</accession>
<dbReference type="InterPro" id="IPR002641">
    <property type="entry name" value="PNPLA_dom"/>
</dbReference>
<feature type="compositionally biased region" description="Pro residues" evidence="3">
    <location>
        <begin position="566"/>
        <end position="581"/>
    </location>
</feature>
<proteinExistence type="predicted"/>
<feature type="region of interest" description="Disordered" evidence="3">
    <location>
        <begin position="135"/>
        <end position="188"/>
    </location>
</feature>
<dbReference type="AlphaFoldDB" id="S8ASS2"/>
<dbReference type="GO" id="GO:0019369">
    <property type="term" value="P:arachidonate metabolic process"/>
    <property type="evidence" value="ECO:0007669"/>
    <property type="project" value="TreeGrafter"/>
</dbReference>
<evidence type="ECO:0000313" key="6">
    <source>
        <dbReference type="Proteomes" id="UP000019376"/>
    </source>
</evidence>
<dbReference type="Pfam" id="PF01734">
    <property type="entry name" value="Patatin"/>
    <property type="match status" value="1"/>
</dbReference>
<dbReference type="STRING" id="933388.S8ASS2"/>
<feature type="domain" description="PNPLA" evidence="4">
    <location>
        <begin position="20"/>
        <end position="291"/>
    </location>
</feature>
<feature type="region of interest" description="Disordered" evidence="3">
    <location>
        <begin position="456"/>
        <end position="630"/>
    </location>
</feature>
<dbReference type="CDD" id="cd07216">
    <property type="entry name" value="Pat17_PNPLA8_PNPLA9_like3"/>
    <property type="match status" value="1"/>
</dbReference>
<organism evidence="5 6">
    <name type="scientific">Penicillium oxalicum (strain 114-2 / CGMCC 5302)</name>
    <name type="common">Penicillium decumbens</name>
    <dbReference type="NCBI Taxonomy" id="933388"/>
    <lineage>
        <taxon>Eukaryota</taxon>
        <taxon>Fungi</taxon>
        <taxon>Dikarya</taxon>
        <taxon>Ascomycota</taxon>
        <taxon>Pezizomycotina</taxon>
        <taxon>Eurotiomycetes</taxon>
        <taxon>Eurotiomycetidae</taxon>
        <taxon>Eurotiales</taxon>
        <taxon>Aspergillaceae</taxon>
        <taxon>Penicillium</taxon>
    </lineage>
</organism>
<evidence type="ECO:0000256" key="1">
    <source>
        <dbReference type="ARBA" id="ARBA00023098"/>
    </source>
</evidence>
<keyword evidence="1" id="KW-0443">Lipid metabolism</keyword>
<evidence type="ECO:0000313" key="5">
    <source>
        <dbReference type="EMBL" id="EPS29143.1"/>
    </source>
</evidence>
<evidence type="ECO:0000259" key="4">
    <source>
        <dbReference type="PROSITE" id="PS51635"/>
    </source>
</evidence>
<feature type="compositionally biased region" description="Basic residues" evidence="3">
    <location>
        <begin position="621"/>
        <end position="630"/>
    </location>
</feature>
<dbReference type="GO" id="GO:0047499">
    <property type="term" value="F:calcium-independent phospholipase A2 activity"/>
    <property type="evidence" value="ECO:0007669"/>
    <property type="project" value="TreeGrafter"/>
</dbReference>
<dbReference type="PhylomeDB" id="S8ASS2"/>
<reference evidence="5 6" key="1">
    <citation type="journal article" date="2013" name="PLoS ONE">
        <title>Genomic and secretomic analyses reveal unique features of the lignocellulolytic enzyme system of Penicillium decumbens.</title>
        <authorList>
            <person name="Liu G."/>
            <person name="Zhang L."/>
            <person name="Wei X."/>
            <person name="Zou G."/>
            <person name="Qin Y."/>
            <person name="Ma L."/>
            <person name="Li J."/>
            <person name="Zheng H."/>
            <person name="Wang S."/>
            <person name="Wang C."/>
            <person name="Xun L."/>
            <person name="Zhao G.-P."/>
            <person name="Zhou Z."/>
            <person name="Qu Y."/>
        </authorList>
    </citation>
    <scope>NUCLEOTIDE SEQUENCE [LARGE SCALE GENOMIC DNA]</scope>
    <source>
        <strain evidence="6">114-2 / CGMCC 5302</strain>
    </source>
</reference>
<dbReference type="OrthoDB" id="630895at2759"/>
<dbReference type="GO" id="GO:0046486">
    <property type="term" value="P:glycerolipid metabolic process"/>
    <property type="evidence" value="ECO:0007669"/>
    <property type="project" value="UniProtKB-ARBA"/>
</dbReference>
<dbReference type="EMBL" id="KB644411">
    <property type="protein sequence ID" value="EPS29143.1"/>
    <property type="molecule type" value="Genomic_DNA"/>
</dbReference>
<gene>
    <name evidence="5" type="ORF">PDE_04092</name>
</gene>
<dbReference type="PROSITE" id="PS51635">
    <property type="entry name" value="PNPLA"/>
    <property type="match status" value="1"/>
</dbReference>
<sequence length="630" mass="69699">MDEVNLRRKDTTKGPPLRILSLDGGGVRGYSMLIILQELMYRTYVECEGKPPRRDQIPKPCDHFDLIAGTGTGGLIAIMLGRLRLDLETCKEVYVRMTRKVFETDKTIAGIPYRSTLFKASKLEEAIRECVREHTIFEGEGNDQPNSRPDPRASMASLPYSPGSVPQRSVSRGSFSTSGMSHPQSPISHRGSTFLNGLRWGNPEALLYDNREFRTKTAVTAIYKGTRRGGSAVLLRSYDSRREPPPEFDCTIWQAGRATSATGLAFKPIQIGQHVFIDEGPGTYNPSPQILEEAVVNEWPGREVGVFVSVGTGRRPPGTNNRQHEWWEDFFGSATGTFAEARRRLISKIEGCEAIHQEMLKDTLAKRGVPKDNYYRFNVEVGVGEFGMNEWNRLADISTNTRQYLAKEEVKKMILDSSVKFAKIDRMNKRLAQHAAAGGDRDDLSFDMEREEITVHSRTPSYSVPPPNHFAVELPASPVDAPSQTQMQPPSQRPTSVVVTAPPAEDALPAHSTPQDGPLSPGWQSSGETGGFLASHEASRPSSSQQESSGRPVDPFPAYNISPLNTMPPPIPPKTPIPYPPTDDTGVSMPAPLFSQPHVPLSSGKVRPPYPVDEPPPVVNRQRKPSFHVR</sequence>
<evidence type="ECO:0000256" key="3">
    <source>
        <dbReference type="SAM" id="MobiDB-lite"/>
    </source>
</evidence>
<dbReference type="PANTHER" id="PTHR24185:SF4">
    <property type="entry name" value="SERINE HYDROLASE, PUTATIVE (AFU_ORTHOLOGUE AFUA_2G07870)-RELATED"/>
    <property type="match status" value="1"/>
</dbReference>
<dbReference type="SUPFAM" id="SSF52151">
    <property type="entry name" value="FabD/lysophospholipase-like"/>
    <property type="match status" value="1"/>
</dbReference>
<dbReference type="HOGENOM" id="CLU_000288_144_6_1"/>
<feature type="short sequence motif" description="GXGXXG" evidence="2">
    <location>
        <begin position="24"/>
        <end position="29"/>
    </location>
</feature>
<dbReference type="GO" id="GO:0016020">
    <property type="term" value="C:membrane"/>
    <property type="evidence" value="ECO:0007669"/>
    <property type="project" value="TreeGrafter"/>
</dbReference>
<keyword evidence="6" id="KW-1185">Reference proteome</keyword>
<dbReference type="Gene3D" id="3.40.1090.10">
    <property type="entry name" value="Cytosolic phospholipase A2 catalytic domain"/>
    <property type="match status" value="1"/>
</dbReference>
<feature type="compositionally biased region" description="Polar residues" evidence="3">
    <location>
        <begin position="164"/>
        <end position="188"/>
    </location>
</feature>
<feature type="compositionally biased region" description="Polar residues" evidence="3">
    <location>
        <begin position="482"/>
        <end position="498"/>
    </location>
</feature>
<dbReference type="Proteomes" id="UP000019376">
    <property type="component" value="Unassembled WGS sequence"/>
</dbReference>
<protein>
    <recommendedName>
        <fullName evidence="4">PNPLA domain-containing protein</fullName>
    </recommendedName>
</protein>
<name>S8ASS2_PENO1</name>
<dbReference type="eggNOG" id="KOG4231">
    <property type="taxonomic scope" value="Eukaryota"/>
</dbReference>
<feature type="compositionally biased region" description="Pro residues" evidence="3">
    <location>
        <begin position="608"/>
        <end position="618"/>
    </location>
</feature>
<evidence type="ECO:0000256" key="2">
    <source>
        <dbReference type="PROSITE-ProRule" id="PRU01161"/>
    </source>
</evidence>
<comment type="caution">
    <text evidence="2">Lacks conserved residue(s) required for the propagation of feature annotation.</text>
</comment>
<dbReference type="InterPro" id="IPR016035">
    <property type="entry name" value="Acyl_Trfase/lysoPLipase"/>
</dbReference>
<feature type="compositionally biased region" description="Low complexity" evidence="3">
    <location>
        <begin position="540"/>
        <end position="552"/>
    </location>
</feature>